<dbReference type="InterPro" id="IPR043936">
    <property type="entry name" value="HOOK_N"/>
</dbReference>
<keyword evidence="12" id="KW-0967">Endosome</keyword>
<dbReference type="PANTHER" id="PTHR11223">
    <property type="entry name" value="EXPORTIN 1/5"/>
    <property type="match status" value="1"/>
</dbReference>
<dbReference type="GO" id="GO:0031122">
    <property type="term" value="P:cytoplasmic microtubule organization"/>
    <property type="evidence" value="ECO:0007669"/>
    <property type="project" value="InterPro"/>
</dbReference>
<evidence type="ECO:0000256" key="7">
    <source>
        <dbReference type="ARBA" id="ARBA00018971"/>
    </source>
</evidence>
<dbReference type="InterPro" id="IPR008636">
    <property type="entry name" value="Hook_C"/>
</dbReference>
<dbReference type="Gene3D" id="1.25.10.10">
    <property type="entry name" value="Leucine-rich Repeat Variant"/>
    <property type="match status" value="1"/>
</dbReference>
<reference evidence="22" key="1">
    <citation type="submission" date="2025-08" db="UniProtKB">
        <authorList>
            <consortium name="RefSeq"/>
        </authorList>
    </citation>
    <scope>IDENTIFICATION</scope>
    <source>
        <tissue evidence="22">Entire body</tissue>
    </source>
</reference>
<dbReference type="GO" id="GO:0030705">
    <property type="term" value="P:cytoskeleton-dependent intracellular transport"/>
    <property type="evidence" value="ECO:0007669"/>
    <property type="project" value="InterPro"/>
</dbReference>
<dbReference type="InterPro" id="IPR036872">
    <property type="entry name" value="CH_dom_sf"/>
</dbReference>
<dbReference type="OrthoDB" id="27218at2759"/>
<evidence type="ECO:0000256" key="14">
    <source>
        <dbReference type="ARBA" id="ARBA00022927"/>
    </source>
</evidence>
<dbReference type="Pfam" id="PF18777">
    <property type="entry name" value="CRM1_repeat"/>
    <property type="match status" value="1"/>
</dbReference>
<evidence type="ECO:0000259" key="20">
    <source>
        <dbReference type="PROSITE" id="PS50021"/>
    </source>
</evidence>
<dbReference type="PROSITE" id="PS50021">
    <property type="entry name" value="CH"/>
    <property type="match status" value="2"/>
</dbReference>
<comment type="similarity">
    <text evidence="4">Belongs to the hook family.</text>
</comment>
<feature type="coiled-coil region" evidence="19">
    <location>
        <begin position="180"/>
        <end position="419"/>
    </location>
</feature>
<dbReference type="InterPro" id="IPR014877">
    <property type="entry name" value="XPO1_C_dom"/>
</dbReference>
<dbReference type="KEGG" id="apln:108743411"/>
<evidence type="ECO:0000313" key="22">
    <source>
        <dbReference type="RefSeq" id="XP_025833768.1"/>
    </source>
</evidence>
<accession>A0A7F5RCS3</accession>
<evidence type="ECO:0000256" key="11">
    <source>
        <dbReference type="ARBA" id="ARBA00022701"/>
    </source>
</evidence>
<evidence type="ECO:0000256" key="3">
    <source>
        <dbReference type="ARBA" id="ARBA00004245"/>
    </source>
</evidence>
<organism evidence="21 22">
    <name type="scientific">Agrilus planipennis</name>
    <name type="common">Emerald ash borer</name>
    <name type="synonym">Agrilus marcopoli</name>
    <dbReference type="NCBI Taxonomy" id="224129"/>
    <lineage>
        <taxon>Eukaryota</taxon>
        <taxon>Metazoa</taxon>
        <taxon>Ecdysozoa</taxon>
        <taxon>Arthropoda</taxon>
        <taxon>Hexapoda</taxon>
        <taxon>Insecta</taxon>
        <taxon>Pterygota</taxon>
        <taxon>Neoptera</taxon>
        <taxon>Endopterygota</taxon>
        <taxon>Coleoptera</taxon>
        <taxon>Polyphaga</taxon>
        <taxon>Elateriformia</taxon>
        <taxon>Buprestoidea</taxon>
        <taxon>Buprestidae</taxon>
        <taxon>Agrilinae</taxon>
        <taxon>Agrilus</taxon>
    </lineage>
</organism>
<keyword evidence="9" id="KW-0963">Cytoplasm</keyword>
<evidence type="ECO:0000256" key="17">
    <source>
        <dbReference type="ARBA" id="ARBA00023242"/>
    </source>
</evidence>
<dbReference type="FunFam" id="1.25.10.10:FF:001255">
    <property type="entry name" value="Exportin 1"/>
    <property type="match status" value="1"/>
</dbReference>
<dbReference type="GO" id="GO:0006897">
    <property type="term" value="P:endocytosis"/>
    <property type="evidence" value="ECO:0007669"/>
    <property type="project" value="UniProtKB-KW"/>
</dbReference>
<dbReference type="Gene3D" id="1.10.418.10">
    <property type="entry name" value="Calponin-like domain"/>
    <property type="match status" value="2"/>
</dbReference>
<dbReference type="GO" id="GO:0006611">
    <property type="term" value="P:protein export from nucleus"/>
    <property type="evidence" value="ECO:0007669"/>
    <property type="project" value="InterPro"/>
</dbReference>
<dbReference type="SMART" id="SM01102">
    <property type="entry name" value="CRM1_C"/>
    <property type="match status" value="1"/>
</dbReference>
<evidence type="ECO:0000256" key="18">
    <source>
        <dbReference type="ARBA" id="ARBA00073514"/>
    </source>
</evidence>
<dbReference type="GO" id="GO:0005874">
    <property type="term" value="C:microtubule"/>
    <property type="evidence" value="ECO:0007669"/>
    <property type="project" value="UniProtKB-KW"/>
</dbReference>
<dbReference type="GO" id="GO:0000055">
    <property type="term" value="P:ribosomal large subunit export from nucleus"/>
    <property type="evidence" value="ECO:0007669"/>
    <property type="project" value="TreeGrafter"/>
</dbReference>
<comment type="subunit">
    <text evidence="6">Homodimer. Interacts with microtubules via its N-terminus.</text>
</comment>
<dbReference type="InParanoid" id="A0A7F5RCS3"/>
<evidence type="ECO:0000313" key="21">
    <source>
        <dbReference type="Proteomes" id="UP000192223"/>
    </source>
</evidence>
<evidence type="ECO:0000256" key="2">
    <source>
        <dbReference type="ARBA" id="ARBA00004177"/>
    </source>
</evidence>
<dbReference type="Pfam" id="PF19047">
    <property type="entry name" value="HOOK_N"/>
    <property type="match status" value="2"/>
</dbReference>
<dbReference type="PANTHER" id="PTHR11223:SF2">
    <property type="entry name" value="EXPORTIN-1"/>
    <property type="match status" value="1"/>
</dbReference>
<dbReference type="GO" id="GO:0051028">
    <property type="term" value="P:mRNA transport"/>
    <property type="evidence" value="ECO:0007669"/>
    <property type="project" value="UniProtKB-KW"/>
</dbReference>
<evidence type="ECO:0000256" key="15">
    <source>
        <dbReference type="ARBA" id="ARBA00023054"/>
    </source>
</evidence>
<dbReference type="SUPFAM" id="SSF48371">
    <property type="entry name" value="ARM repeat"/>
    <property type="match status" value="2"/>
</dbReference>
<keyword evidence="13" id="KW-0509">mRNA transport</keyword>
<evidence type="ECO:0000256" key="10">
    <source>
        <dbReference type="ARBA" id="ARBA00022583"/>
    </source>
</evidence>
<dbReference type="GO" id="GO:0008017">
    <property type="term" value="F:microtubule binding"/>
    <property type="evidence" value="ECO:0007669"/>
    <property type="project" value="InterPro"/>
</dbReference>
<dbReference type="CDD" id="cd22222">
    <property type="entry name" value="HkD_Hook"/>
    <property type="match status" value="2"/>
</dbReference>
<comment type="similarity">
    <text evidence="5">Belongs to the exportin family.</text>
</comment>
<dbReference type="InterPro" id="IPR041235">
    <property type="entry name" value="Exp1_repeat_2"/>
</dbReference>
<dbReference type="InterPro" id="IPR016024">
    <property type="entry name" value="ARM-type_fold"/>
</dbReference>
<sequence length="2025" mass="231474">MGPSEEVCYSLIKWLQAVESKGSRSVAELSDGVAMMRLLVQISPENFSKLEGKVKHDVGSNWRLKVSNLKKIVESILEYYQDILNLQVLDIGKPDLNKIAEKSDLIQLGKLLRLILGCAVNCEQKQQYITQIMDLEESVQQSIMQAIQQLEEVTGNTGRSGLSFLSLESDTRIIKLMSDLESANEIKDSLAQQCHNLETQVQCLIEEKQTLLSDNQMLSKRVRELETTGTVRSPDNRRQLDLLKEELFKVETVKDDYKAKILEQDKQILILQEKVGELQLVADTAARLKDEVDALSESADKLHELEVTIASYKKKLEDYGDIKKQLKTLEDKNVEYYQQNLKYEEELKSTSFWKNQCEIYKGQIAELQQKLDEEVQRSDKALFQLKNVETKLNALQGEKSRLAQERDALREENEELKMGTGESSVSGADVARELAPAEMKERLRFLERENATLRALTQEAAAKKTLLDDAQNRIEKLTEQNRNINQKVLELEEQLQEQRKSSPTDQSPLQSEIVVKEQKQKIASLQEALSVKESDLQTLQAKYTKYVEKAKEVVQNMEHKSNGSLRSIQHGSMKESEEKFLVSAFHKMSMLCHKEAVDERLALLSAGQGQSFLSRQRAPIPRKPVHSFKSKNVTLKCLTEIAGVTVSNYDEMFVTLFSQTMAQLEVMLPSQIDIRSAYAMGQDQEQNFIQNLAMFLCTFLKEHGNLAEQNEPLLKNALHYLLLISAVDEVEIFKICLEYWNVLTGELYREVPYGGAQPIFFGGTRRALYQDCLKRLRYIMISRMAKPEEVLVVENDNGEVVREFMKDTDSINLYKSMRETLVYLTHLDYVDTLRIMTEKLQNQVNGSEWSWKNLNTLCWAIGSISGAMHEEDEKRFLVTVIKDLLGLCEQKRNKDNKAIIASNIMYVVGQYPRFLRAHWKFLKTVVNKLFEFMHETHDGVQDMACDTFIKIALKCRRHFVTTQIGETCPFIEDILASISTIICDLQTQQVHTFYEAVGYMISAQVDTAAQEALIEKYMLLPNQVWDDIISQASKNVDVLKEIDVVKQLGSILKTNVRACKALNHAYVVQLGRIYLDMLNVYKVMSGNITAAIALNGEQVTKQPLIKSMRVVKKETLKLISDWIMRSNDHVMVLENFIPPLLDAVLLDYQRTAVPSAREPEVLSAMATIVNKLEDDITSEIPKIFDAVFECTLAMINKDFEEYPEHRTNFFLLLQAVNNYCFPAFLSIPPAQFKLVLDSIIWAFKHTMRNVADTGLQILQRLLQNFELNGQPASSFYQTYLTDILQHIFSVVTDSSHTASLSMHANILAMIFMLVDTGRIRCQLGPTPDNVLYLQEFTGSLLRSAFPHLTDNQIKITVQGFFSLHQDIPAFKEHLRDFLVQIRRQTNYLSTCYSKMGPSEEVCYSLIKWLQAVESKGSRSVAELSDGVAMMRLLVQISPENFSKLEGKVKHDVGSNWRLKVSNLKKIVESILEYYQDILNLQVLDIGKPDLNKIAEKSDLIQLGKLLRLILGCAVNCEQKQQYITQIMDLEESVQQSIMQAIQQLEEVTGNTGRSGLSFLSLESDTRIIKLMSDLESANEIKDSLAQQCHNLETQVQCLIEEKQTLLSDNQMLSKRVRELETTGTVRSPDNRRQLDLLKEELFKVETVKDDYKAKILEQDKQILILQEKVGELQLVADTAARLKDEVDALSESADKLHELEVTIASYKKKLEDYGDIKKQLKTLEDKNVEYYQQNLKYEEELKSTSFWKNQCEIYKGQIAELQQKLDEEVQRSDKALFQLKNVETKLNALQGEKSRLAQERDALREENEELKMGTGESSVSGADVARELAPAEMKERLRFLERENATLRALTQEAAAKKTLLDDAQNRIEKLTEQNRNINQKVLELEEQLQEQRKSSPTDQSPLQSEIVVKEQKQKIASLQEALSVKESDLQTLQAKYTKYVEKAKEVVQNMEHKSNGSLRSIQHGSMKESEEKFLVSAFHKMSMLCHKEAVDERLALLSAGQGQSFLSRQRAPIPRKPVHSFKSK</sequence>
<evidence type="ECO:0000256" key="16">
    <source>
        <dbReference type="ARBA" id="ARBA00023212"/>
    </source>
</evidence>
<feature type="coiled-coil region" evidence="19">
    <location>
        <begin position="1837"/>
        <end position="1950"/>
    </location>
</feature>
<dbReference type="SUPFAM" id="SSF116907">
    <property type="entry name" value="Hook domain"/>
    <property type="match status" value="2"/>
</dbReference>
<dbReference type="RefSeq" id="XP_025833768.1">
    <property type="nucleotide sequence ID" value="XM_025977983.1"/>
</dbReference>
<dbReference type="InterPro" id="IPR041123">
    <property type="entry name" value="CRM1_repeat"/>
</dbReference>
<dbReference type="GO" id="GO:0005634">
    <property type="term" value="C:nucleus"/>
    <property type="evidence" value="ECO:0007669"/>
    <property type="project" value="UniProtKB-SubCell"/>
</dbReference>
<evidence type="ECO:0000256" key="5">
    <source>
        <dbReference type="ARBA" id="ARBA00009466"/>
    </source>
</evidence>
<name>A0A7F5RCS3_AGRPL</name>
<keyword evidence="21" id="KW-1185">Reference proteome</keyword>
<evidence type="ECO:0000256" key="4">
    <source>
        <dbReference type="ARBA" id="ARBA00006946"/>
    </source>
</evidence>
<dbReference type="Pfam" id="PF05622">
    <property type="entry name" value="HOOK"/>
    <property type="match status" value="4"/>
</dbReference>
<feature type="domain" description="Calponin-homology (CH)" evidence="20">
    <location>
        <begin position="1399"/>
        <end position="1513"/>
    </location>
</feature>
<evidence type="ECO:0000256" key="13">
    <source>
        <dbReference type="ARBA" id="ARBA00022816"/>
    </source>
</evidence>
<dbReference type="Pfam" id="PF18787">
    <property type="entry name" value="CRM1_repeat_3"/>
    <property type="match status" value="1"/>
</dbReference>
<keyword evidence="15 19" id="KW-0175">Coiled coil</keyword>
<dbReference type="GO" id="GO:0000056">
    <property type="term" value="P:ribosomal small subunit export from nucleus"/>
    <property type="evidence" value="ECO:0007669"/>
    <property type="project" value="TreeGrafter"/>
</dbReference>
<dbReference type="InterPro" id="IPR001715">
    <property type="entry name" value="CH_dom"/>
</dbReference>
<feature type="coiled-coil region" evidence="19">
    <location>
        <begin position="1574"/>
        <end position="1813"/>
    </location>
</feature>
<evidence type="ECO:0000256" key="19">
    <source>
        <dbReference type="SAM" id="Coils"/>
    </source>
</evidence>
<evidence type="ECO:0000256" key="9">
    <source>
        <dbReference type="ARBA" id="ARBA00022490"/>
    </source>
</evidence>
<dbReference type="Pfam" id="PF08767">
    <property type="entry name" value="CRM1_C"/>
    <property type="match status" value="1"/>
</dbReference>
<feature type="domain" description="Calponin-homology (CH)" evidence="20">
    <location>
        <begin position="5"/>
        <end position="119"/>
    </location>
</feature>
<keyword evidence="11" id="KW-0493">Microtubule</keyword>
<dbReference type="InterPro" id="IPR040485">
    <property type="entry name" value="XPO1_repeat_3"/>
</dbReference>
<dbReference type="FunFam" id="1.10.418.10:FF:000024">
    <property type="entry name" value="Hook homolog 3 (Drosophila)"/>
    <property type="match status" value="2"/>
</dbReference>
<dbReference type="GO" id="GO:0005768">
    <property type="term" value="C:endosome"/>
    <property type="evidence" value="ECO:0007669"/>
    <property type="project" value="UniProtKB-SubCell"/>
</dbReference>
<keyword evidence="14" id="KW-0653">Protein transport</keyword>
<evidence type="ECO:0000256" key="12">
    <source>
        <dbReference type="ARBA" id="ARBA00022753"/>
    </source>
</evidence>
<comment type="subcellular location">
    <subcellularLocation>
        <location evidence="3">Cytoplasm</location>
        <location evidence="3">Cytoskeleton</location>
    </subcellularLocation>
    <subcellularLocation>
        <location evidence="2">Endosome</location>
    </subcellularLocation>
    <subcellularLocation>
        <location evidence="1">Nucleus</location>
    </subcellularLocation>
</comment>
<dbReference type="Pfam" id="PF18784">
    <property type="entry name" value="CRM1_repeat_2"/>
    <property type="match status" value="1"/>
</dbReference>
<dbReference type="Proteomes" id="UP000192223">
    <property type="component" value="Unplaced"/>
</dbReference>
<evidence type="ECO:0000256" key="8">
    <source>
        <dbReference type="ARBA" id="ARBA00022448"/>
    </source>
</evidence>
<evidence type="ECO:0000256" key="1">
    <source>
        <dbReference type="ARBA" id="ARBA00004123"/>
    </source>
</evidence>
<dbReference type="InterPro" id="IPR011989">
    <property type="entry name" value="ARM-like"/>
</dbReference>
<dbReference type="GeneID" id="108743411"/>
<proteinExistence type="inferred from homology"/>
<keyword evidence="8" id="KW-0813">Transport</keyword>
<gene>
    <name evidence="22" type="primary">LOC108743411</name>
</gene>
<feature type="coiled-coil region" evidence="19">
    <location>
        <begin position="443"/>
        <end position="556"/>
    </location>
</feature>
<keyword evidence="10" id="KW-0254">Endocytosis</keyword>
<keyword evidence="17" id="KW-0539">Nucleus</keyword>
<dbReference type="InterPro" id="IPR045065">
    <property type="entry name" value="XPO1/5"/>
</dbReference>
<keyword evidence="16" id="KW-0206">Cytoskeleton</keyword>
<evidence type="ECO:0000256" key="6">
    <source>
        <dbReference type="ARBA" id="ARBA00011241"/>
    </source>
</evidence>
<protein>
    <recommendedName>
        <fullName evidence="18">Exportin-1</fullName>
    </recommendedName>
    <alternativeName>
        <fullName evidence="7">Protein hook</fullName>
    </alternativeName>
</protein>
<dbReference type="GO" id="GO:0005049">
    <property type="term" value="F:nuclear export signal receptor activity"/>
    <property type="evidence" value="ECO:0007669"/>
    <property type="project" value="InterPro"/>
</dbReference>